<dbReference type="GO" id="GO:0030145">
    <property type="term" value="F:manganese ion binding"/>
    <property type="evidence" value="ECO:0007669"/>
    <property type="project" value="InterPro"/>
</dbReference>
<organism evidence="1">
    <name type="scientific">marine metagenome</name>
    <dbReference type="NCBI Taxonomy" id="408172"/>
    <lineage>
        <taxon>unclassified sequences</taxon>
        <taxon>metagenomes</taxon>
        <taxon>ecological metagenomes</taxon>
    </lineage>
</organism>
<dbReference type="GO" id="GO:0042355">
    <property type="term" value="P:L-fucose catabolic process"/>
    <property type="evidence" value="ECO:0007669"/>
    <property type="project" value="TreeGrafter"/>
</dbReference>
<dbReference type="PANTHER" id="PTHR37840:SF1">
    <property type="entry name" value="L-FUCOSE ISOMERASE"/>
    <property type="match status" value="1"/>
</dbReference>
<reference evidence="1" key="1">
    <citation type="submission" date="2018-05" db="EMBL/GenBank/DDBJ databases">
        <authorList>
            <person name="Lanie J.A."/>
            <person name="Ng W.-L."/>
            <person name="Kazmierczak K.M."/>
            <person name="Andrzejewski T.M."/>
            <person name="Davidsen T.M."/>
            <person name="Wayne K.J."/>
            <person name="Tettelin H."/>
            <person name="Glass J.I."/>
            <person name="Rusch D."/>
            <person name="Podicherti R."/>
            <person name="Tsui H.-C.T."/>
            <person name="Winkler M.E."/>
        </authorList>
    </citation>
    <scope>NUCLEOTIDE SEQUENCE</scope>
</reference>
<name>A0A382AJ41_9ZZZZ</name>
<dbReference type="PANTHER" id="PTHR37840">
    <property type="entry name" value="L-FUCOSE ISOMERASE"/>
    <property type="match status" value="1"/>
</dbReference>
<evidence type="ECO:0008006" key="2">
    <source>
        <dbReference type="Google" id="ProtNLM"/>
    </source>
</evidence>
<dbReference type="InterPro" id="IPR005763">
    <property type="entry name" value="Fucose_isomerase"/>
</dbReference>
<dbReference type="GO" id="GO:0008736">
    <property type="term" value="F:L-fucose isomerase activity"/>
    <property type="evidence" value="ECO:0007669"/>
    <property type="project" value="InterPro"/>
</dbReference>
<gene>
    <name evidence="1" type="ORF">METZ01_LOCUS154434</name>
</gene>
<feature type="non-terminal residue" evidence="1">
    <location>
        <position position="1"/>
    </location>
</feature>
<protein>
    <recommendedName>
        <fullName evidence="2">Fucose isomerase</fullName>
    </recommendedName>
</protein>
<dbReference type="GO" id="GO:0005737">
    <property type="term" value="C:cytoplasm"/>
    <property type="evidence" value="ECO:0007669"/>
    <property type="project" value="InterPro"/>
</dbReference>
<dbReference type="GO" id="GO:0008790">
    <property type="term" value="F:arabinose isomerase activity"/>
    <property type="evidence" value="ECO:0007669"/>
    <property type="project" value="TreeGrafter"/>
</dbReference>
<sequence length="86" mass="9630">GVAEVVKLSQKETDRRWRATTPQWPIMHAVLKGISRDQMMARHKSNHIQVVYAPGEKAAHKGARIKAAMLVEMGLKVQLCGEVDLK</sequence>
<evidence type="ECO:0000313" key="1">
    <source>
        <dbReference type="EMBL" id="SVB01580.1"/>
    </source>
</evidence>
<accession>A0A382AJ41</accession>
<dbReference type="EMBL" id="UINC01025639">
    <property type="protein sequence ID" value="SVB01580.1"/>
    <property type="molecule type" value="Genomic_DNA"/>
</dbReference>
<proteinExistence type="predicted"/>
<dbReference type="GO" id="GO:0019571">
    <property type="term" value="P:D-arabinose catabolic process"/>
    <property type="evidence" value="ECO:0007669"/>
    <property type="project" value="TreeGrafter"/>
</dbReference>
<dbReference type="AlphaFoldDB" id="A0A382AJ41"/>